<sequence length="180" mass="20424">MNVLRLNERVLHVMKLIPFLPKLVISKPITTNQKRLLIQPGSQYKLSPFVSPLSNQRYPELTNSFKTSLVFITLQFKLSRIIDTETQPISFAICRICILSVDNESLNVLMYCCLFNLTMAISEFNGVIISIVVLRSSKVIMLRPSNLEFNSERSSKVGINPPYLIFPSSLLNSMILQLSS</sequence>
<dbReference type="Proteomes" id="UP000774326">
    <property type="component" value="Unassembled WGS sequence"/>
</dbReference>
<dbReference type="EMBL" id="JAEUBG010000661">
    <property type="protein sequence ID" value="KAH3687716.1"/>
    <property type="molecule type" value="Genomic_DNA"/>
</dbReference>
<reference evidence="1" key="1">
    <citation type="journal article" date="2021" name="Open Biol.">
        <title>Shared evolutionary footprints suggest mitochondrial oxidative damage underlies multiple complex I losses in fungi.</title>
        <authorList>
            <person name="Schikora-Tamarit M.A."/>
            <person name="Marcet-Houben M."/>
            <person name="Nosek J."/>
            <person name="Gabaldon T."/>
        </authorList>
    </citation>
    <scope>NUCLEOTIDE SEQUENCE</scope>
    <source>
        <strain evidence="1">CBS2887</strain>
    </source>
</reference>
<evidence type="ECO:0000313" key="1">
    <source>
        <dbReference type="EMBL" id="KAH3687716.1"/>
    </source>
</evidence>
<comment type="caution">
    <text evidence="1">The sequence shown here is derived from an EMBL/GenBank/DDBJ whole genome shotgun (WGS) entry which is preliminary data.</text>
</comment>
<name>A0A9P8QBX5_WICPI</name>
<dbReference type="AlphaFoldDB" id="A0A9P8QBX5"/>
<gene>
    <name evidence="1" type="ORF">WICPIJ_001300</name>
</gene>
<proteinExistence type="predicted"/>
<keyword evidence="2" id="KW-1185">Reference proteome</keyword>
<reference evidence="1" key="2">
    <citation type="submission" date="2021-01" db="EMBL/GenBank/DDBJ databases">
        <authorList>
            <person name="Schikora-Tamarit M.A."/>
        </authorList>
    </citation>
    <scope>NUCLEOTIDE SEQUENCE</scope>
    <source>
        <strain evidence="1">CBS2887</strain>
    </source>
</reference>
<evidence type="ECO:0000313" key="2">
    <source>
        <dbReference type="Proteomes" id="UP000774326"/>
    </source>
</evidence>
<organism evidence="1 2">
    <name type="scientific">Wickerhamomyces pijperi</name>
    <name type="common">Yeast</name>
    <name type="synonym">Pichia pijperi</name>
    <dbReference type="NCBI Taxonomy" id="599730"/>
    <lineage>
        <taxon>Eukaryota</taxon>
        <taxon>Fungi</taxon>
        <taxon>Dikarya</taxon>
        <taxon>Ascomycota</taxon>
        <taxon>Saccharomycotina</taxon>
        <taxon>Saccharomycetes</taxon>
        <taxon>Phaffomycetales</taxon>
        <taxon>Wickerhamomycetaceae</taxon>
        <taxon>Wickerhamomyces</taxon>
    </lineage>
</organism>
<protein>
    <submittedName>
        <fullName evidence="1">Uncharacterized protein</fullName>
    </submittedName>
</protein>
<accession>A0A9P8QBX5</accession>